<keyword evidence="2" id="KW-1185">Reference proteome</keyword>
<proteinExistence type="predicted"/>
<gene>
    <name evidence="1" type="ORF">MTBBW1_410034</name>
</gene>
<reference evidence="1 2" key="1">
    <citation type="submission" date="2017-03" db="EMBL/GenBank/DDBJ databases">
        <authorList>
            <person name="Afonso C.L."/>
            <person name="Miller P.J."/>
            <person name="Scott M.A."/>
            <person name="Spackman E."/>
            <person name="Goraichik I."/>
            <person name="Dimitrov K.M."/>
            <person name="Suarez D.L."/>
            <person name="Swayne D.E."/>
        </authorList>
    </citation>
    <scope>NUCLEOTIDE SEQUENCE [LARGE SCALE GENOMIC DNA]</scope>
    <source>
        <strain evidence="1">PRJEB14757</strain>
    </source>
</reference>
<evidence type="ECO:0000313" key="2">
    <source>
        <dbReference type="Proteomes" id="UP000191931"/>
    </source>
</evidence>
<dbReference type="Proteomes" id="UP000191931">
    <property type="component" value="Unassembled WGS sequence"/>
</dbReference>
<accession>A0A1W1HGS3</accession>
<dbReference type="AlphaFoldDB" id="A0A1W1HGS3"/>
<protein>
    <submittedName>
        <fullName evidence="1">Uncharacterized protein</fullName>
    </submittedName>
</protein>
<name>A0A1W1HGS3_9BACT</name>
<dbReference type="EMBL" id="FWEV01000283">
    <property type="protein sequence ID" value="SLM31679.1"/>
    <property type="molecule type" value="Genomic_DNA"/>
</dbReference>
<evidence type="ECO:0000313" key="1">
    <source>
        <dbReference type="EMBL" id="SLM31679.1"/>
    </source>
</evidence>
<organism evidence="1 2">
    <name type="scientific">Desulfamplus magnetovallimortis</name>
    <dbReference type="NCBI Taxonomy" id="1246637"/>
    <lineage>
        <taxon>Bacteria</taxon>
        <taxon>Pseudomonadati</taxon>
        <taxon>Thermodesulfobacteriota</taxon>
        <taxon>Desulfobacteria</taxon>
        <taxon>Desulfobacterales</taxon>
        <taxon>Desulfobacteraceae</taxon>
        <taxon>Desulfamplus</taxon>
    </lineage>
</organism>
<dbReference type="STRING" id="1246637.MTBBW1_410034"/>
<sequence length="38" mass="4170">MGIKIITAMAAPSATTKYETLNFNLENELLFLQVINVG</sequence>